<evidence type="ECO:0000313" key="1">
    <source>
        <dbReference type="EMBL" id="GFO50050.1"/>
    </source>
</evidence>
<reference evidence="1 2" key="1">
    <citation type="journal article" date="2021" name="Elife">
        <title>Chloroplast acquisition without the gene transfer in kleptoplastic sea slugs, Plakobranchus ocellatus.</title>
        <authorList>
            <person name="Maeda T."/>
            <person name="Takahashi S."/>
            <person name="Yoshida T."/>
            <person name="Shimamura S."/>
            <person name="Takaki Y."/>
            <person name="Nagai Y."/>
            <person name="Toyoda A."/>
            <person name="Suzuki Y."/>
            <person name="Arimoto A."/>
            <person name="Ishii H."/>
            <person name="Satoh N."/>
            <person name="Nishiyama T."/>
            <person name="Hasebe M."/>
            <person name="Maruyama T."/>
            <person name="Minagawa J."/>
            <person name="Obokata J."/>
            <person name="Shigenobu S."/>
        </authorList>
    </citation>
    <scope>NUCLEOTIDE SEQUENCE [LARGE SCALE GENOMIC DNA]</scope>
</reference>
<keyword evidence="2" id="KW-1185">Reference proteome</keyword>
<accession>A0AAV4E0W7</accession>
<protein>
    <submittedName>
        <fullName evidence="1">Uncharacterized protein</fullName>
    </submittedName>
</protein>
<name>A0AAV4E0W7_9GAST</name>
<organism evidence="1 2">
    <name type="scientific">Plakobranchus ocellatus</name>
    <dbReference type="NCBI Taxonomy" id="259542"/>
    <lineage>
        <taxon>Eukaryota</taxon>
        <taxon>Metazoa</taxon>
        <taxon>Spiralia</taxon>
        <taxon>Lophotrochozoa</taxon>
        <taxon>Mollusca</taxon>
        <taxon>Gastropoda</taxon>
        <taxon>Heterobranchia</taxon>
        <taxon>Euthyneura</taxon>
        <taxon>Panpulmonata</taxon>
        <taxon>Sacoglossa</taxon>
        <taxon>Placobranchoidea</taxon>
        <taxon>Plakobranchidae</taxon>
        <taxon>Plakobranchus</taxon>
    </lineage>
</organism>
<dbReference type="EMBL" id="BLXT01008574">
    <property type="protein sequence ID" value="GFO50050.1"/>
    <property type="molecule type" value="Genomic_DNA"/>
</dbReference>
<dbReference type="AlphaFoldDB" id="A0AAV4E0W7"/>
<dbReference type="Proteomes" id="UP000735302">
    <property type="component" value="Unassembled WGS sequence"/>
</dbReference>
<proteinExistence type="predicted"/>
<sequence>MLKRLLVGFGKRVVRPSNTSRRLLMILLLPWLRLSQNRRYNPNVGRDQEQCQQCVFTTKNSAPMHATVNLGVNFPPYCPSLWETTMPAARRGSCWHPAITKHAIRDGSYIRTLLLGSHGSSYLYTLLLYKINEPISLPLLSPQLMAQPSIHGVGAAFHLRLATGDNIATSSSSPTSPVLSSVQIFFKNTDSPFISQQTPVVSRQYFYRPARDPIPPYSGRFGISPSKRDFQPAPPIL</sequence>
<comment type="caution">
    <text evidence="1">The sequence shown here is derived from an EMBL/GenBank/DDBJ whole genome shotgun (WGS) entry which is preliminary data.</text>
</comment>
<evidence type="ECO:0000313" key="2">
    <source>
        <dbReference type="Proteomes" id="UP000735302"/>
    </source>
</evidence>
<gene>
    <name evidence="1" type="ORF">PoB_007655500</name>
</gene>